<dbReference type="EMBL" id="QXGH01000020">
    <property type="protein sequence ID" value="RHW25951.1"/>
    <property type="molecule type" value="Genomic_DNA"/>
</dbReference>
<dbReference type="InterPro" id="IPR011518">
    <property type="entry name" value="Transposase_36"/>
</dbReference>
<name>A0A417Y032_9ACTN</name>
<protein>
    <submittedName>
        <fullName evidence="1">ISAzo13 family transposase</fullName>
    </submittedName>
</protein>
<dbReference type="NCBIfam" id="NF033519">
    <property type="entry name" value="transpos_ISAzo13"/>
    <property type="match status" value="1"/>
</dbReference>
<proteinExistence type="predicted"/>
<sequence length="262" mass="28572">MNVHDFIGEQGRANPYGVYDIGANTGWVSVGTSHDTPAFAVNTIRTWWQQVGRDLYPAATRLMITADGGGSNGYRVRAWKTELARLAAEIGLGITVAHLPPGTSKWNKIEHRLFSHISMNWRGRPLASHDVIVNTIAATTTATGLKVRAVLDTRDYPAGVKIPRRWRSGPTSRRHGGAGRMMGFMRNPFEDPETSFRERYQTLLPLLGQSQTRLVLAADANDLIAHGFPNGIDIVARAADVGPDTVRHGIAELAALNTPTSS</sequence>
<dbReference type="Pfam" id="PF07592">
    <property type="entry name" value="DDE_Tnp_ISAZ013"/>
    <property type="match status" value="1"/>
</dbReference>
<comment type="caution">
    <text evidence="1">The sequence shown here is derived from an EMBL/GenBank/DDBJ whole genome shotgun (WGS) entry which is preliminary data.</text>
</comment>
<organism evidence="1 2">
    <name type="scientific">Nocardioides immobilis</name>
    <dbReference type="NCBI Taxonomy" id="2049295"/>
    <lineage>
        <taxon>Bacteria</taxon>
        <taxon>Bacillati</taxon>
        <taxon>Actinomycetota</taxon>
        <taxon>Actinomycetes</taxon>
        <taxon>Propionibacteriales</taxon>
        <taxon>Nocardioidaceae</taxon>
        <taxon>Nocardioides</taxon>
    </lineage>
</organism>
<dbReference type="Proteomes" id="UP000283644">
    <property type="component" value="Unassembled WGS sequence"/>
</dbReference>
<gene>
    <name evidence="1" type="ORF">D0Z08_16595</name>
</gene>
<keyword evidence="2" id="KW-1185">Reference proteome</keyword>
<evidence type="ECO:0000313" key="2">
    <source>
        <dbReference type="Proteomes" id="UP000283644"/>
    </source>
</evidence>
<reference evidence="1 2" key="1">
    <citation type="submission" date="2018-09" db="EMBL/GenBank/DDBJ databases">
        <title>Genome sequencing of Nocardioides immobilis CCTCC AB 2017083 for comparison to Nocardioides silvaticus.</title>
        <authorList>
            <person name="Li C."/>
            <person name="Wang G."/>
        </authorList>
    </citation>
    <scope>NUCLEOTIDE SEQUENCE [LARGE SCALE GENOMIC DNA]</scope>
    <source>
        <strain evidence="1 2">CCTCC AB 2017083</strain>
    </source>
</reference>
<evidence type="ECO:0000313" key="1">
    <source>
        <dbReference type="EMBL" id="RHW25951.1"/>
    </source>
</evidence>
<dbReference type="AlphaFoldDB" id="A0A417Y032"/>
<accession>A0A417Y032</accession>